<sequence>MFNKTRLQIIFASMAIFAAVSTANAADTLKMEVYNPGEKSIFPVSSEIISGKTEVALIDAQFQRNDAEALVKKIQQSGKKLTTIYISQADPDFYFGLDVITKAFPQAKVLASPQTIEEIEATQAGKIAYWGPILKENAPTQVIVPQPLQGKSFTIDGHKIEVEGLDGPSPEKTFVWIPSLKAVVGGVAVSGNIHLWVADTQTPESRQHWLTTLEKIKALKPVTVVPGHYLDNAPQTLASVTFTQNYLTTLNTEIPKAKDSAELIAAMKKHYPELKDESSLELSAKVLKNEMKWPQ</sequence>
<gene>
    <name evidence="3" type="ORF">ACZ76_04900</name>
    <name evidence="4" type="ORF">ERS008460_01802</name>
</gene>
<dbReference type="KEGG" id="yak:ACZ76_04900"/>
<reference evidence="5" key="2">
    <citation type="submission" date="2015-03" db="EMBL/GenBank/DDBJ databases">
        <authorList>
            <consortium name="Pathogen Informatics"/>
        </authorList>
    </citation>
    <scope>NUCLEOTIDE SEQUENCE [LARGE SCALE GENOMIC DNA]</scope>
    <source>
        <strain evidence="5">IP27925</strain>
    </source>
</reference>
<feature type="signal peptide" evidence="1">
    <location>
        <begin position="1"/>
        <end position="25"/>
    </location>
</feature>
<dbReference type="STRING" id="28152.CH54_3472"/>
<reference evidence="4" key="3">
    <citation type="submission" date="2015-03" db="EMBL/GenBank/DDBJ databases">
        <authorList>
            <person name="Murphy D."/>
        </authorList>
    </citation>
    <scope>NUCLEOTIDE SEQUENCE [LARGE SCALE GENOMIC DNA]</scope>
    <source>
        <strain evidence="4">IP27925</strain>
    </source>
</reference>
<dbReference type="PANTHER" id="PTHR42951">
    <property type="entry name" value="METALLO-BETA-LACTAMASE DOMAIN-CONTAINING"/>
    <property type="match status" value="1"/>
</dbReference>
<dbReference type="InterPro" id="IPR001279">
    <property type="entry name" value="Metallo-B-lactamas"/>
</dbReference>
<dbReference type="OrthoDB" id="8441428at2"/>
<feature type="chain" id="PRO_5006698267" evidence="1">
    <location>
        <begin position="26"/>
        <end position="295"/>
    </location>
</feature>
<evidence type="ECO:0000313" key="6">
    <source>
        <dbReference type="Proteomes" id="UP000069914"/>
    </source>
</evidence>
<feature type="domain" description="Metallo-beta-lactamase" evidence="2">
    <location>
        <begin position="43"/>
        <end position="228"/>
    </location>
</feature>
<dbReference type="AlphaFoldDB" id="A0A0T9TXX1"/>
<evidence type="ECO:0000259" key="2">
    <source>
        <dbReference type="SMART" id="SM00849"/>
    </source>
</evidence>
<dbReference type="RefSeq" id="WP_048617323.1">
    <property type="nucleotide sequence ID" value="NZ_CABHQI010000216.1"/>
</dbReference>
<proteinExistence type="predicted"/>
<evidence type="ECO:0000313" key="3">
    <source>
        <dbReference type="EMBL" id="AKP32927.1"/>
    </source>
</evidence>
<keyword evidence="6" id="KW-1185">Reference proteome</keyword>
<accession>A0A0T9TXX1</accession>
<dbReference type="EMBL" id="CP011975">
    <property type="protein sequence ID" value="AKP32927.1"/>
    <property type="molecule type" value="Genomic_DNA"/>
</dbReference>
<reference evidence="3 6" key="1">
    <citation type="journal article" date="2015" name="Genome Announc.">
        <title>De Novo Genome Sequence of Yersinia aleksiciae Y159T.</title>
        <authorList>
            <person name="Sprague L.D."/>
            <person name="Neubauer H."/>
        </authorList>
    </citation>
    <scope>NUCLEOTIDE SEQUENCE [LARGE SCALE GENOMIC DNA]</scope>
    <source>
        <strain evidence="3 6">159</strain>
    </source>
</reference>
<organism evidence="4 5">
    <name type="scientific">Yersinia aleksiciae</name>
    <dbReference type="NCBI Taxonomy" id="263819"/>
    <lineage>
        <taxon>Bacteria</taxon>
        <taxon>Pseudomonadati</taxon>
        <taxon>Pseudomonadota</taxon>
        <taxon>Gammaproteobacteria</taxon>
        <taxon>Enterobacterales</taxon>
        <taxon>Yersiniaceae</taxon>
        <taxon>Yersinia</taxon>
    </lineage>
</organism>
<protein>
    <submittedName>
        <fullName evidence="3 4">Beta-lactamase</fullName>
    </submittedName>
</protein>
<evidence type="ECO:0000313" key="5">
    <source>
        <dbReference type="Proteomes" id="UP000040088"/>
    </source>
</evidence>
<dbReference type="Pfam" id="PF00753">
    <property type="entry name" value="Lactamase_B"/>
    <property type="match status" value="1"/>
</dbReference>
<dbReference type="EMBL" id="CQEM01000007">
    <property type="protein sequence ID" value="CNL07943.1"/>
    <property type="molecule type" value="Genomic_DNA"/>
</dbReference>
<name>A0A0T9TXX1_YERAE</name>
<dbReference type="PANTHER" id="PTHR42951:SF14">
    <property type="entry name" value="METALLO-BETA-LACTAMASE SUPERFAMILY PROTEIN"/>
    <property type="match status" value="1"/>
</dbReference>
<dbReference type="SMART" id="SM00849">
    <property type="entry name" value="Lactamase_B"/>
    <property type="match status" value="1"/>
</dbReference>
<dbReference type="Proteomes" id="UP000069914">
    <property type="component" value="Chromosome"/>
</dbReference>
<dbReference type="Gene3D" id="3.60.15.10">
    <property type="entry name" value="Ribonuclease Z/Hydroxyacylglutathione hydrolase-like"/>
    <property type="match status" value="1"/>
</dbReference>
<dbReference type="InterPro" id="IPR036866">
    <property type="entry name" value="RibonucZ/Hydroxyglut_hydro"/>
</dbReference>
<dbReference type="GeneID" id="61903837"/>
<dbReference type="InterPro" id="IPR050855">
    <property type="entry name" value="NDM-1-like"/>
</dbReference>
<keyword evidence="1" id="KW-0732">Signal</keyword>
<dbReference type="CDD" id="cd07739">
    <property type="entry name" value="metallo-hydrolase-like_MBL-fold"/>
    <property type="match status" value="1"/>
</dbReference>
<dbReference type="SUPFAM" id="SSF56281">
    <property type="entry name" value="Metallo-hydrolase/oxidoreductase"/>
    <property type="match status" value="1"/>
</dbReference>
<evidence type="ECO:0000256" key="1">
    <source>
        <dbReference type="SAM" id="SignalP"/>
    </source>
</evidence>
<evidence type="ECO:0000313" key="4">
    <source>
        <dbReference type="EMBL" id="CNL07943.1"/>
    </source>
</evidence>
<dbReference type="Proteomes" id="UP000040088">
    <property type="component" value="Unassembled WGS sequence"/>
</dbReference>